<accession>A0A7T8EES2</accession>
<protein>
    <submittedName>
        <fullName evidence="1">Uncharacterized protein</fullName>
    </submittedName>
</protein>
<proteinExistence type="predicted"/>
<dbReference type="EMBL" id="CP032664">
    <property type="protein sequence ID" value="QQO85049.1"/>
    <property type="molecule type" value="Genomic_DNA"/>
</dbReference>
<dbReference type="RefSeq" id="WP_208193480.1">
    <property type="nucleotide sequence ID" value="NZ_CP032664.1"/>
</dbReference>
<reference evidence="1" key="1">
    <citation type="submission" date="2018-09" db="EMBL/GenBank/DDBJ databases">
        <title>Genome sequencing and analysis.</title>
        <authorList>
            <person name="Huang Y.-T."/>
        </authorList>
    </citation>
    <scope>NUCLEOTIDE SEQUENCE</scope>
    <source>
        <strain evidence="1">HIDE</strain>
    </source>
</reference>
<name>A0A7T8EES2_9GAMM</name>
<organism evidence="1">
    <name type="scientific">Shewanella algae</name>
    <dbReference type="NCBI Taxonomy" id="38313"/>
    <lineage>
        <taxon>Bacteria</taxon>
        <taxon>Pseudomonadati</taxon>
        <taxon>Pseudomonadota</taxon>
        <taxon>Gammaproteobacteria</taxon>
        <taxon>Alteromonadales</taxon>
        <taxon>Shewanellaceae</taxon>
        <taxon>Shewanella</taxon>
    </lineage>
</organism>
<evidence type="ECO:0000313" key="1">
    <source>
        <dbReference type="EMBL" id="QQO85049.1"/>
    </source>
</evidence>
<dbReference type="AlphaFoldDB" id="A0A7T8EES2"/>
<gene>
    <name evidence="1" type="ORF">D7032_18450</name>
</gene>
<sequence>MNNPTNIRALFESLANLSVPLERVFHIAITEINNDGSISEKYKEELLNATKSLLFNSLELHDYVGKKDVSFNIMSGGESEYNKIREIYKTAFPSEKDEGINLHQHIERLSSE</sequence>